<feature type="domain" description="LysM" evidence="2">
    <location>
        <begin position="59"/>
        <end position="107"/>
    </location>
</feature>
<name>A0ABM6Z407_9ACTO</name>
<evidence type="ECO:0000313" key="3">
    <source>
        <dbReference type="EMBL" id="AYD90031.1"/>
    </source>
</evidence>
<evidence type="ECO:0000313" key="4">
    <source>
        <dbReference type="Proteomes" id="UP000273001"/>
    </source>
</evidence>
<dbReference type="Proteomes" id="UP000273001">
    <property type="component" value="Chromosome"/>
</dbReference>
<dbReference type="Gene3D" id="3.10.350.10">
    <property type="entry name" value="LysM domain"/>
    <property type="match status" value="1"/>
</dbReference>
<reference evidence="3 4" key="1">
    <citation type="submission" date="2018-09" db="EMBL/GenBank/DDBJ databases">
        <authorList>
            <person name="Li J."/>
        </authorList>
    </citation>
    <scope>NUCLEOTIDE SEQUENCE [LARGE SCALE GENOMIC DNA]</scope>
    <source>
        <strain evidence="3 4">2129</strain>
    </source>
</reference>
<gene>
    <name evidence="3" type="ORF">D5R93_08435</name>
</gene>
<dbReference type="CDD" id="cd00118">
    <property type="entry name" value="LysM"/>
    <property type="match status" value="1"/>
</dbReference>
<organism evidence="3 4">
    <name type="scientific">Actinomyces lilanjuaniae</name>
    <dbReference type="NCBI Taxonomy" id="2321394"/>
    <lineage>
        <taxon>Bacteria</taxon>
        <taxon>Bacillati</taxon>
        <taxon>Actinomycetota</taxon>
        <taxon>Actinomycetes</taxon>
        <taxon>Actinomycetales</taxon>
        <taxon>Actinomycetaceae</taxon>
        <taxon>Actinomyces</taxon>
    </lineage>
</organism>
<dbReference type="Pfam" id="PF01476">
    <property type="entry name" value="LysM"/>
    <property type="match status" value="1"/>
</dbReference>
<sequence>MASKAVSTAPGAEGVCAPSVPAAVRYLAAGLVVTLVVAVLVAGGIVLSALGQPGYTGTSTAVVQPGQSLWDVASSTGSPDVAETVAVIVELNNLETPSVRAGQRLVVPVS</sequence>
<evidence type="ECO:0000259" key="2">
    <source>
        <dbReference type="PROSITE" id="PS51782"/>
    </source>
</evidence>
<accession>A0ABM6Z407</accession>
<keyword evidence="4" id="KW-1185">Reference proteome</keyword>
<keyword evidence="1" id="KW-1133">Transmembrane helix</keyword>
<proteinExistence type="predicted"/>
<protein>
    <submittedName>
        <fullName evidence="3">LysM peptidoglycan-binding domain-containing protein</fullName>
    </submittedName>
</protein>
<dbReference type="PROSITE" id="PS51782">
    <property type="entry name" value="LYSM"/>
    <property type="match status" value="1"/>
</dbReference>
<keyword evidence="1" id="KW-0472">Membrane</keyword>
<dbReference type="SMART" id="SM00257">
    <property type="entry name" value="LysM"/>
    <property type="match status" value="1"/>
</dbReference>
<dbReference type="InterPro" id="IPR018392">
    <property type="entry name" value="LysM"/>
</dbReference>
<dbReference type="EMBL" id="CP032514">
    <property type="protein sequence ID" value="AYD90031.1"/>
    <property type="molecule type" value="Genomic_DNA"/>
</dbReference>
<dbReference type="InterPro" id="IPR036779">
    <property type="entry name" value="LysM_dom_sf"/>
</dbReference>
<evidence type="ECO:0000256" key="1">
    <source>
        <dbReference type="SAM" id="Phobius"/>
    </source>
</evidence>
<dbReference type="SUPFAM" id="SSF54106">
    <property type="entry name" value="LysM domain"/>
    <property type="match status" value="1"/>
</dbReference>
<feature type="transmembrane region" description="Helical" evidence="1">
    <location>
        <begin position="27"/>
        <end position="50"/>
    </location>
</feature>
<keyword evidence="1" id="KW-0812">Transmembrane</keyword>